<evidence type="ECO:0008006" key="18">
    <source>
        <dbReference type="Google" id="ProtNLM"/>
    </source>
</evidence>
<dbReference type="GO" id="GO:0005261">
    <property type="term" value="F:monoatomic cation channel activity"/>
    <property type="evidence" value="ECO:0007669"/>
    <property type="project" value="TreeGrafter"/>
</dbReference>
<feature type="domain" description="Piezo TM1-24" evidence="14">
    <location>
        <begin position="138"/>
        <end position="244"/>
    </location>
</feature>
<evidence type="ECO:0000256" key="9">
    <source>
        <dbReference type="ARBA" id="ARBA00023303"/>
    </source>
</evidence>
<dbReference type="PANTHER" id="PTHR13167">
    <property type="entry name" value="PIEZO-TYPE MECHANOSENSITIVE ION CHANNEL COMPONENT"/>
    <property type="match status" value="1"/>
</dbReference>
<accession>A0AA39IH48</accession>
<feature type="domain" description="Piezo transmembrane helical unit" evidence="13">
    <location>
        <begin position="1077"/>
        <end position="1199"/>
    </location>
</feature>
<dbReference type="GO" id="GO:0008381">
    <property type="term" value="F:mechanosensitive monoatomic ion channel activity"/>
    <property type="evidence" value="ECO:0007669"/>
    <property type="project" value="InterPro"/>
</dbReference>
<feature type="transmembrane region" description="Helical" evidence="10">
    <location>
        <begin position="102"/>
        <end position="122"/>
    </location>
</feature>
<feature type="transmembrane region" description="Helical" evidence="10">
    <location>
        <begin position="143"/>
        <end position="174"/>
    </location>
</feature>
<feature type="transmembrane region" description="Helical" evidence="10">
    <location>
        <begin position="1741"/>
        <end position="1762"/>
    </location>
</feature>
<evidence type="ECO:0000313" key="17">
    <source>
        <dbReference type="Proteomes" id="UP001175271"/>
    </source>
</evidence>
<evidence type="ECO:0000259" key="12">
    <source>
        <dbReference type="Pfam" id="PF15917"/>
    </source>
</evidence>
<feature type="domain" description="Piezo non-specific cation channel cap" evidence="11">
    <location>
        <begin position="1562"/>
        <end position="1829"/>
    </location>
</feature>
<dbReference type="PANTHER" id="PTHR13167:SF25">
    <property type="entry name" value="PIEZO-TYPE MECHANOSENSITIVE ION CHANNEL COMPONENT"/>
    <property type="match status" value="1"/>
</dbReference>
<evidence type="ECO:0000259" key="13">
    <source>
        <dbReference type="Pfam" id="PF23188"/>
    </source>
</evidence>
<dbReference type="Pfam" id="PF23188">
    <property type="entry name" value="THU_Piezo1"/>
    <property type="match status" value="1"/>
</dbReference>
<sequence>MFCEVSGLVLLGLASISHQSVFHFICFLLFLVLTTAAAFHVFVVPSPKALNVIIGVVFSRLVLLLAYQIRPLRVLFNVILARSLGLTHLICDTHDHNCTLEFWSAYIGVIAEALLLGVLIRCRLEPNRRRLESVLLPRSFRHVYVLTPVSVIAWAIIFPSWLSFLWLIVSWLIFSLIGERRHRIRVAPLVISFAAALLVIQYLCCLVDLPAEPWDRIGLHKTRRGAAFVSLASKVLLSIPFFLTRYCDGLDFSTHLPTENQNPNPNGNLQTVASDPSLARTPFIDSGKWDWATPFVCLFACILYVCFYYLYLLIYTQWTSFSPEQWVSSEARKLVGELWLPTLFIVLIIFIHLKRLVEVPFESVFVRRRHSFWLIHFLHIHYPWILALGLCIFAVYNVSICGIVVMILALVMAVGNEGSFVNFFSCVLLSSIWLVSYLFLRLKIPAVDYTANCTVARESAILFDENLFKWIGFLPHQPVPIIVLLFFLSFRSSLSLCASDFLENVNRQSAEKNVQSMLKFLLKYGLHKFGVELCLIYGVIIAWNHANFIGLFHIIAICGIRMMPRKIQKQLWSTFAKCLVIIVLLEYVSAISLPDQFVICTRYPWHDWTFSQIRWFILPMRLQSSPIIIADFIFLLFVFRQNEIFSRPADHPGGDNTPMTEIVSKAFANHVEIPPMYEDFISRKTSFISYLHSAVFLYCHWLTLIVVLVAGIDGGSVFAFGYLMAAFTILWKGTDLYSTNSFALAMKPWKCLIVYNLVVLFIKMLYINTVCQFGQTLPCWMSKILNIYCQGSGEVISDISTCAASPTSVVYDIVCFVFLLLQQRIFNSWYFQHVIMDYRADRILGSRGAEILLEMEEREGRRNERRLHSNIHMIEMMVEEEDRLRDSNLTFPRTHEELKRSGYYYMMSERFFPKCYGGEKERLPMHSTCSRDEPIAVESITVEIDEGDSSQNARDVVTDETMAEKTKEVLQSIKVTVGHLCQLINNPEWLFRTSKGHAFIAHVLENDKNFLKGNFAHRLLCADSREKLRVLRYELDRSVCNSRGDMSSEALWEEAIDEWRGLPPTVKIIYSTSHWVMAQSELLCLGLMLIVHLSKSSFLTLPFPVMVFFWAALCIPRPPKAFWIINLIYIQLVIVLRLLFQHEIFTGVGGGQERSDGSYPFFPGRLLGTDPAVGGTYWDLALLSMLFIHRYKLFRLGLWSDGWIVREREILEGDHVNRVDVEAINCSALASATATLNASGATTTVVRRPKKTNKWSGYFSFKPFIDRILKKKPPANHDWYPWMVACDAICLILLTIFYSMIGQGGTGNVLADVQASRLPRWFAYTLPCLFLMMIVDRWLYLSKKIGCRLVFYVLLTVLLHVIIFYLLPSITGRSVTWNVVAMILYLVKSIYLFMCAWHIRNGYPSVTNQNILARNYGILRLLLLKIYLNIPFLYELRTSMDWTFTSTSLTFGDFIRLENYFNEVVAQNCWITFDHWFDSYFPTRRGRPSPMAGKFFKGVLSILVLILIILAPILLFAFLNTFGSRVPPSQLSVTVSLQGYPPLYQMTSQQNDLQPLSEHEMNDMYEKFTKVASSEARRSADVFLSEYSFEDVFHANFDHDSLIQWTISNPAKKRLIRALEDVAFRPSIIVEVSLERESHGTESRGHKFVATHDLMPEAARNLSEIIGGRQSKFFFDIELPQYIIAPPQGDLISANPLFNYADNHQNFALMGTEWSLSVDGHWSVKFDTKVVVFVDRVVPSWMSHVVGGGGMVAMYIAVVLVVGRFTREVVKTGVNNAIVENLPNVENVLRLFQDIYVVREKRHFYLESRLYGKLLFLFRSPDTLIRWSRYRVKVKND</sequence>
<evidence type="ECO:0000256" key="8">
    <source>
        <dbReference type="ARBA" id="ARBA00023136"/>
    </source>
</evidence>
<feature type="transmembrane region" description="Helical" evidence="10">
    <location>
        <begin position="613"/>
        <end position="639"/>
    </location>
</feature>
<protein>
    <recommendedName>
        <fullName evidence="18">Piezo-type mechanosensitive ion channel component</fullName>
    </recommendedName>
</protein>
<comment type="similarity">
    <text evidence="2">Belongs to the PIEZO (TC 1.A.75) family.</text>
</comment>
<feature type="transmembrane region" description="Helical" evidence="10">
    <location>
        <begin position="575"/>
        <end position="593"/>
    </location>
</feature>
<keyword evidence="9" id="KW-0407">Ion channel</keyword>
<evidence type="ECO:0000256" key="4">
    <source>
        <dbReference type="ARBA" id="ARBA00022475"/>
    </source>
</evidence>
<feature type="domain" description="Piezo THU9 and anchor" evidence="15">
    <location>
        <begin position="1277"/>
        <end position="1517"/>
    </location>
</feature>
<dbReference type="InterPro" id="IPR031805">
    <property type="entry name" value="Piezo_TM25-28"/>
</dbReference>
<organism evidence="16 17">
    <name type="scientific">Steinernema hermaphroditum</name>
    <dbReference type="NCBI Taxonomy" id="289476"/>
    <lineage>
        <taxon>Eukaryota</taxon>
        <taxon>Metazoa</taxon>
        <taxon>Ecdysozoa</taxon>
        <taxon>Nematoda</taxon>
        <taxon>Chromadorea</taxon>
        <taxon>Rhabditida</taxon>
        <taxon>Tylenchina</taxon>
        <taxon>Panagrolaimomorpha</taxon>
        <taxon>Strongyloidoidea</taxon>
        <taxon>Steinernematidae</taxon>
        <taxon>Steinernema</taxon>
    </lineage>
</organism>
<keyword evidence="3" id="KW-0813">Transport</keyword>
<dbReference type="GO" id="GO:0005886">
    <property type="term" value="C:plasma membrane"/>
    <property type="evidence" value="ECO:0007669"/>
    <property type="project" value="UniProtKB-SubCell"/>
</dbReference>
<evidence type="ECO:0000256" key="5">
    <source>
        <dbReference type="ARBA" id="ARBA00022692"/>
    </source>
</evidence>
<feature type="transmembrane region" description="Helical" evidence="10">
    <location>
        <begin position="718"/>
        <end position="737"/>
    </location>
</feature>
<keyword evidence="8 10" id="KW-0472">Membrane</keyword>
<feature type="transmembrane region" description="Helical" evidence="10">
    <location>
        <begin position="384"/>
        <end position="413"/>
    </location>
</feature>
<feature type="transmembrane region" description="Helical" evidence="10">
    <location>
        <begin position="186"/>
        <end position="204"/>
    </location>
</feature>
<dbReference type="Pfam" id="PF24874">
    <property type="entry name" value="Piezo_THU9_anchor"/>
    <property type="match status" value="1"/>
</dbReference>
<keyword evidence="6 10" id="KW-1133">Transmembrane helix</keyword>
<evidence type="ECO:0000256" key="6">
    <source>
        <dbReference type="ARBA" id="ARBA00022989"/>
    </source>
</evidence>
<evidence type="ECO:0000313" key="16">
    <source>
        <dbReference type="EMBL" id="KAK0424253.1"/>
    </source>
</evidence>
<evidence type="ECO:0000259" key="14">
    <source>
        <dbReference type="Pfam" id="PF24871"/>
    </source>
</evidence>
<evidence type="ECO:0000256" key="2">
    <source>
        <dbReference type="ARBA" id="ARBA00007821"/>
    </source>
</evidence>
<feature type="transmembrane region" description="Helical" evidence="10">
    <location>
        <begin position="1495"/>
        <end position="1519"/>
    </location>
</feature>
<proteinExistence type="inferred from homology"/>
<dbReference type="GO" id="GO:0050982">
    <property type="term" value="P:detection of mechanical stimulus"/>
    <property type="evidence" value="ECO:0007669"/>
    <property type="project" value="TreeGrafter"/>
</dbReference>
<feature type="transmembrane region" description="Helical" evidence="10">
    <location>
        <begin position="749"/>
        <end position="767"/>
    </location>
</feature>
<feature type="transmembrane region" description="Helical" evidence="10">
    <location>
        <begin position="21"/>
        <end position="43"/>
    </location>
</feature>
<comment type="subcellular location">
    <subcellularLocation>
        <location evidence="1">Cell membrane</location>
        <topology evidence="1">Multi-pass membrane protein</topology>
    </subcellularLocation>
</comment>
<feature type="transmembrane region" description="Helical" evidence="10">
    <location>
        <begin position="49"/>
        <end position="67"/>
    </location>
</feature>
<keyword evidence="17" id="KW-1185">Reference proteome</keyword>
<keyword evidence="7" id="KW-0406">Ion transport</keyword>
<dbReference type="InterPro" id="IPR027272">
    <property type="entry name" value="Piezo"/>
</dbReference>
<evidence type="ECO:0000256" key="7">
    <source>
        <dbReference type="ARBA" id="ARBA00023065"/>
    </source>
</evidence>
<dbReference type="Proteomes" id="UP001175271">
    <property type="component" value="Unassembled WGS sequence"/>
</dbReference>
<dbReference type="InterPro" id="IPR031334">
    <property type="entry name" value="Piezo_cap_dom"/>
</dbReference>
<feature type="transmembrane region" description="Helical" evidence="10">
    <location>
        <begin position="291"/>
        <end position="314"/>
    </location>
</feature>
<dbReference type="GO" id="GO:0071260">
    <property type="term" value="P:cellular response to mechanical stimulus"/>
    <property type="evidence" value="ECO:0007669"/>
    <property type="project" value="TreeGrafter"/>
</dbReference>
<dbReference type="Pfam" id="PF15917">
    <property type="entry name" value="Piezo_TM25-28"/>
    <property type="match status" value="1"/>
</dbReference>
<evidence type="ECO:0000256" key="1">
    <source>
        <dbReference type="ARBA" id="ARBA00004651"/>
    </source>
</evidence>
<comment type="caution">
    <text evidence="16">The sequence shown here is derived from an EMBL/GenBank/DDBJ whole genome shotgun (WGS) entry which is preliminary data.</text>
</comment>
<feature type="transmembrane region" description="Helical" evidence="10">
    <location>
        <begin position="1349"/>
        <end position="1367"/>
    </location>
</feature>
<dbReference type="Pfam" id="PF12166">
    <property type="entry name" value="Piezo_cap"/>
    <property type="match status" value="1"/>
</dbReference>
<evidence type="ECO:0000259" key="11">
    <source>
        <dbReference type="Pfam" id="PF12166"/>
    </source>
</evidence>
<feature type="transmembrane region" description="Helical" evidence="10">
    <location>
        <begin position="225"/>
        <end position="243"/>
    </location>
</feature>
<gene>
    <name evidence="16" type="ORF">QR680_008577</name>
</gene>
<evidence type="ECO:0000256" key="3">
    <source>
        <dbReference type="ARBA" id="ARBA00022448"/>
    </source>
</evidence>
<feature type="domain" description="Piezo TM25-28" evidence="12">
    <location>
        <begin position="679"/>
        <end position="859"/>
    </location>
</feature>
<dbReference type="EMBL" id="JAUCMV010000001">
    <property type="protein sequence ID" value="KAK0424253.1"/>
    <property type="molecule type" value="Genomic_DNA"/>
</dbReference>
<name>A0AA39IH48_9BILA</name>
<feature type="transmembrane region" description="Helical" evidence="10">
    <location>
        <begin position="1121"/>
        <end position="1140"/>
    </location>
</feature>
<feature type="transmembrane region" description="Helical" evidence="10">
    <location>
        <begin position="1098"/>
        <end position="1115"/>
    </location>
</feature>
<dbReference type="InterPro" id="IPR056768">
    <property type="entry name" value="THU_Piezo"/>
</dbReference>
<reference evidence="16" key="1">
    <citation type="submission" date="2023-06" db="EMBL/GenBank/DDBJ databases">
        <title>Genomic analysis of the entomopathogenic nematode Steinernema hermaphroditum.</title>
        <authorList>
            <person name="Schwarz E.M."/>
            <person name="Heppert J.K."/>
            <person name="Baniya A."/>
            <person name="Schwartz H.T."/>
            <person name="Tan C.-H."/>
            <person name="Antoshechkin I."/>
            <person name="Sternberg P.W."/>
            <person name="Goodrich-Blair H."/>
            <person name="Dillman A.R."/>
        </authorList>
    </citation>
    <scope>NUCLEOTIDE SEQUENCE</scope>
    <source>
        <strain evidence="16">PS9179</strain>
        <tissue evidence="16">Whole animal</tissue>
    </source>
</reference>
<evidence type="ECO:0000259" key="15">
    <source>
        <dbReference type="Pfam" id="PF24874"/>
    </source>
</evidence>
<keyword evidence="5 10" id="KW-0812">Transmembrane</keyword>
<dbReference type="InterPro" id="IPR056769">
    <property type="entry name" value="Piezo_TM1-24"/>
</dbReference>
<dbReference type="Pfam" id="PF24871">
    <property type="entry name" value="Piezo_TM1-24"/>
    <property type="match status" value="1"/>
</dbReference>
<keyword evidence="4" id="KW-1003">Cell membrane</keyword>
<feature type="transmembrane region" description="Helical" evidence="10">
    <location>
        <begin position="334"/>
        <end position="353"/>
    </location>
</feature>
<feature type="transmembrane region" description="Helical" evidence="10">
    <location>
        <begin position="520"/>
        <end position="540"/>
    </location>
</feature>
<evidence type="ECO:0000256" key="10">
    <source>
        <dbReference type="SAM" id="Phobius"/>
    </source>
</evidence>
<feature type="transmembrane region" description="Helical" evidence="10">
    <location>
        <begin position="1279"/>
        <end position="1301"/>
    </location>
</feature>
<dbReference type="GO" id="GO:0042391">
    <property type="term" value="P:regulation of membrane potential"/>
    <property type="evidence" value="ECO:0007669"/>
    <property type="project" value="TreeGrafter"/>
</dbReference>
<feature type="transmembrane region" description="Helical" evidence="10">
    <location>
        <begin position="690"/>
        <end position="712"/>
    </location>
</feature>
<feature type="transmembrane region" description="Helical" evidence="10">
    <location>
        <begin position="1379"/>
        <end position="1399"/>
    </location>
</feature>
<dbReference type="InterPro" id="IPR056770">
    <property type="entry name" value="Piezo_THU9_anchor"/>
</dbReference>
<feature type="transmembrane region" description="Helical" evidence="10">
    <location>
        <begin position="420"/>
        <end position="440"/>
    </location>
</feature>
<feature type="transmembrane region" description="Helical" evidence="10">
    <location>
        <begin position="1321"/>
        <end position="1340"/>
    </location>
</feature>